<dbReference type="InterPro" id="IPR015943">
    <property type="entry name" value="WD40/YVTN_repeat-like_dom_sf"/>
</dbReference>
<evidence type="ECO:0000256" key="2">
    <source>
        <dbReference type="SAM" id="MobiDB-lite"/>
    </source>
</evidence>
<organism evidence="3 4">
    <name type="scientific">Naegleria lovaniensis</name>
    <name type="common">Amoeba</name>
    <dbReference type="NCBI Taxonomy" id="51637"/>
    <lineage>
        <taxon>Eukaryota</taxon>
        <taxon>Discoba</taxon>
        <taxon>Heterolobosea</taxon>
        <taxon>Tetramitia</taxon>
        <taxon>Eutetramitia</taxon>
        <taxon>Vahlkampfiidae</taxon>
        <taxon>Naegleria</taxon>
    </lineage>
</organism>
<dbReference type="PROSITE" id="PS50294">
    <property type="entry name" value="WD_REPEATS_REGION"/>
    <property type="match status" value="1"/>
</dbReference>
<dbReference type="Gene3D" id="2.130.10.10">
    <property type="entry name" value="YVTN repeat-like/Quinoprotein amine dehydrogenase"/>
    <property type="match status" value="2"/>
</dbReference>
<dbReference type="InterPro" id="IPR053299">
    <property type="entry name" value="ASTRA_WD_repeat"/>
</dbReference>
<reference evidence="3 4" key="1">
    <citation type="journal article" date="2018" name="BMC Genomics">
        <title>The genome of Naegleria lovaniensis, the basis for a comparative approach to unravel pathogenicity factors of the human pathogenic amoeba N. fowleri.</title>
        <authorList>
            <person name="Liechti N."/>
            <person name="Schurch N."/>
            <person name="Bruggmann R."/>
            <person name="Wittwer M."/>
        </authorList>
    </citation>
    <scope>NUCLEOTIDE SEQUENCE [LARGE SCALE GENOMIC DNA]</scope>
    <source>
        <strain evidence="3 4">ATCC 30569</strain>
    </source>
</reference>
<dbReference type="InterPro" id="IPR001680">
    <property type="entry name" value="WD40_rpt"/>
</dbReference>
<dbReference type="SUPFAM" id="SSF50978">
    <property type="entry name" value="WD40 repeat-like"/>
    <property type="match status" value="1"/>
</dbReference>
<evidence type="ECO:0008006" key="5">
    <source>
        <dbReference type="Google" id="ProtNLM"/>
    </source>
</evidence>
<feature type="region of interest" description="Disordered" evidence="2">
    <location>
        <begin position="688"/>
        <end position="756"/>
    </location>
</feature>
<dbReference type="InterPro" id="IPR036322">
    <property type="entry name" value="WD40_repeat_dom_sf"/>
</dbReference>
<keyword evidence="1" id="KW-0853">WD repeat</keyword>
<gene>
    <name evidence="3" type="ORF">C9374_009474</name>
</gene>
<dbReference type="RefSeq" id="XP_044554791.1">
    <property type="nucleotide sequence ID" value="XM_044699665.1"/>
</dbReference>
<keyword evidence="4" id="KW-1185">Reference proteome</keyword>
<protein>
    <recommendedName>
        <fullName evidence="5">Guanine nucleotide-binding protein subunit beta-like protein</fullName>
    </recommendedName>
</protein>
<comment type="caution">
    <text evidence="3">The sequence shown here is derived from an EMBL/GenBank/DDBJ whole genome shotgun (WGS) entry which is preliminary data.</text>
</comment>
<dbReference type="SMART" id="SM00320">
    <property type="entry name" value="WD40"/>
    <property type="match status" value="6"/>
</dbReference>
<feature type="region of interest" description="Disordered" evidence="2">
    <location>
        <begin position="130"/>
        <end position="194"/>
    </location>
</feature>
<dbReference type="GeneID" id="68101928"/>
<evidence type="ECO:0000256" key="1">
    <source>
        <dbReference type="PROSITE-ProRule" id="PRU00221"/>
    </source>
</evidence>
<dbReference type="PANTHER" id="PTHR44156">
    <property type="entry name" value="SUPERNUMERARY LIMBS, ISOFORM B-RELATED"/>
    <property type="match status" value="1"/>
</dbReference>
<dbReference type="Proteomes" id="UP000816034">
    <property type="component" value="Unassembled WGS sequence"/>
</dbReference>
<dbReference type="PROSITE" id="PS50082">
    <property type="entry name" value="WD_REPEATS_2"/>
    <property type="match status" value="1"/>
</dbReference>
<proteinExistence type="predicted"/>
<evidence type="ECO:0000313" key="4">
    <source>
        <dbReference type="Proteomes" id="UP000816034"/>
    </source>
</evidence>
<name>A0AA88H4N7_NAELO</name>
<feature type="compositionally biased region" description="Basic and acidic residues" evidence="2">
    <location>
        <begin position="739"/>
        <end position="749"/>
    </location>
</feature>
<dbReference type="Pfam" id="PF00400">
    <property type="entry name" value="WD40"/>
    <property type="match status" value="2"/>
</dbReference>
<feature type="compositionally biased region" description="Low complexity" evidence="2">
    <location>
        <begin position="140"/>
        <end position="160"/>
    </location>
</feature>
<accession>A0AA88H4N7</accession>
<evidence type="ECO:0000313" key="3">
    <source>
        <dbReference type="EMBL" id="KAG2392897.1"/>
    </source>
</evidence>
<sequence>MFNSPLKPVVKRPVVKQQLRHHSQRFSTSLSLFDPLPSQNDSETVAAKKPYRLDLYISYSSRLTRHSSSSSSQSKESSCSTPSSFTLHHELMFRKFIPLEKHFHSNYDHHYRNVCMKALFHSRLEKNLEETSRETHAMNSNISTPLSSSSEPYSPFSSSSFPTMKNNTLHSSTPSHSINRMSPRKNSSKKKEHSTFSAGMSFHYKGRMGFTSMQFIPTTSACMSPPILVTGDAEGSIQLFSIGHVHGSPKTMIEKPSLKISVPMKSFVNRICTTKSGGCLVASDDSTLFFYDLCRPAVEGCQPTVKFEGHTNDLTDVKKNTWENLFMSSSMDKSVKLWSPQLSKPLFSLNIKEYVHSCCWMPYSNHYLLTCSQKVITAPCSESCIKIWDLRKLSSHVCEIIENGKFNELRSSLTTFNDDDSESESDGDNFGGSSFFGFWSASSSSSSSRKSWQRAALTSFGAATSISEPESYYDSTAQMYVEPFLPHRASEKIFDIQFLDESHLLSSSPFCTKIWNIQELCGVDGRTKDEQSKMKVTGMCTLSHKYYSNYDDTSVQSCNVVPAIHSPTGHLLTGCKDGHLYIWNTAIHTQNTNKRTNFTTRIKQAHVAAIRSLCCSHEGDLFASCDQLGHLYISSIYDGTSDDNANNMNDNNWIDLNCSFDSNSSRNNTSQISIDMSSIFFEDDRMPTTTRLTTDPTTVAGSVGSGSSSSGGEEQYYSNSSNEHNYSNLFTITSSPQKRSKDAELESSSRRKKKKK</sequence>
<feature type="compositionally biased region" description="Low complexity" evidence="2">
    <location>
        <begin position="688"/>
        <end position="728"/>
    </location>
</feature>
<dbReference type="EMBL" id="PYSW02000003">
    <property type="protein sequence ID" value="KAG2392897.1"/>
    <property type="molecule type" value="Genomic_DNA"/>
</dbReference>
<feature type="repeat" description="WD" evidence="1">
    <location>
        <begin position="307"/>
        <end position="339"/>
    </location>
</feature>
<feature type="compositionally biased region" description="Basic residues" evidence="2">
    <location>
        <begin position="182"/>
        <end position="192"/>
    </location>
</feature>
<dbReference type="AlphaFoldDB" id="A0AA88H4N7"/>
<feature type="compositionally biased region" description="Polar residues" evidence="2">
    <location>
        <begin position="161"/>
        <end position="180"/>
    </location>
</feature>